<name>A0AAV0RQ00_9ROSI</name>
<protein>
    <submittedName>
        <fullName evidence="3">Uncharacterized protein</fullName>
    </submittedName>
</protein>
<keyword evidence="4" id="KW-1185">Reference proteome</keyword>
<dbReference type="InterPro" id="IPR012337">
    <property type="entry name" value="RNaseH-like_sf"/>
</dbReference>
<dbReference type="PANTHER" id="PTHR15092:SF42">
    <property type="entry name" value="POLY(A)-SPECIFIC RIBONUCLEASE PARN-LIKE"/>
    <property type="match status" value="1"/>
</dbReference>
<dbReference type="EMBL" id="CAMGYJ010000011">
    <property type="protein sequence ID" value="CAI0559694.1"/>
    <property type="molecule type" value="Genomic_DNA"/>
</dbReference>
<comment type="cofactor">
    <cofactor evidence="1">
        <name>a divalent metal cation</name>
        <dbReference type="ChEBI" id="CHEBI:60240"/>
    </cofactor>
</comment>
<comment type="caution">
    <text evidence="3">The sequence shown here is derived from an EMBL/GenBank/DDBJ whole genome shotgun (WGS) entry which is preliminary data.</text>
</comment>
<evidence type="ECO:0000256" key="1">
    <source>
        <dbReference type="ARBA" id="ARBA00001968"/>
    </source>
</evidence>
<dbReference type="GO" id="GO:0000175">
    <property type="term" value="F:3'-5'-RNA exonuclease activity"/>
    <property type="evidence" value="ECO:0007669"/>
    <property type="project" value="TreeGrafter"/>
</dbReference>
<dbReference type="Proteomes" id="UP001154282">
    <property type="component" value="Unassembled WGS sequence"/>
</dbReference>
<dbReference type="InterPro" id="IPR036397">
    <property type="entry name" value="RNaseH_sf"/>
</dbReference>
<dbReference type="GO" id="GO:0003723">
    <property type="term" value="F:RNA binding"/>
    <property type="evidence" value="ECO:0007669"/>
    <property type="project" value="TreeGrafter"/>
</dbReference>
<comment type="similarity">
    <text evidence="2">Belongs to the CAF1 family.</text>
</comment>
<dbReference type="InterPro" id="IPR006941">
    <property type="entry name" value="RNase_CAF1"/>
</dbReference>
<accession>A0AAV0RQ00</accession>
<evidence type="ECO:0000313" key="4">
    <source>
        <dbReference type="Proteomes" id="UP001154282"/>
    </source>
</evidence>
<evidence type="ECO:0000256" key="2">
    <source>
        <dbReference type="ARBA" id="ARBA00008372"/>
    </source>
</evidence>
<dbReference type="SUPFAM" id="SSF53098">
    <property type="entry name" value="Ribonuclease H-like"/>
    <property type="match status" value="1"/>
</dbReference>
<dbReference type="PANTHER" id="PTHR15092">
    <property type="entry name" value="POLY A -SPECIFIC RIBONUCLEASE/TARGET OF EGR1, MEMBER 1"/>
    <property type="match status" value="1"/>
</dbReference>
<organism evidence="3 4">
    <name type="scientific">Linum tenue</name>
    <dbReference type="NCBI Taxonomy" id="586396"/>
    <lineage>
        <taxon>Eukaryota</taxon>
        <taxon>Viridiplantae</taxon>
        <taxon>Streptophyta</taxon>
        <taxon>Embryophyta</taxon>
        <taxon>Tracheophyta</taxon>
        <taxon>Spermatophyta</taxon>
        <taxon>Magnoliopsida</taxon>
        <taxon>eudicotyledons</taxon>
        <taxon>Gunneridae</taxon>
        <taxon>Pentapetalae</taxon>
        <taxon>rosids</taxon>
        <taxon>fabids</taxon>
        <taxon>Malpighiales</taxon>
        <taxon>Linaceae</taxon>
        <taxon>Linum</taxon>
    </lineage>
</organism>
<dbReference type="Gene3D" id="3.30.420.10">
    <property type="entry name" value="Ribonuclease H-like superfamily/Ribonuclease H"/>
    <property type="match status" value="2"/>
</dbReference>
<dbReference type="InterPro" id="IPR051181">
    <property type="entry name" value="CAF1_poly(A)_ribonucleases"/>
</dbReference>
<reference evidence="3" key="1">
    <citation type="submission" date="2022-08" db="EMBL/GenBank/DDBJ databases">
        <authorList>
            <person name="Gutierrez-Valencia J."/>
        </authorList>
    </citation>
    <scope>NUCLEOTIDE SEQUENCE</scope>
</reference>
<sequence>MVALPPPLRRRFFCTQAAKASRNHLSWTVKQVKKSNFTADIVEEIKTQVSASDFVAVSLQKTGSFSAPWHRPSPFDTPDIAYLKAKYAADRFQVLQLAICPFSIRAPTVTAYPYNFHLFPRDEMKTGMPSYSFSCQSSSLVAMARDGFDFNACINDGISYLSREQESVVKTRSERPRPVSDLGESASSLSVADSIFVERVKSRVKHWKNACQDSGSNTKGGTYYESLVKALRRLIVTTEQFESRPCMNIDVCSDRQAHLVVKMLQKFDENLVPLMVPAKGGGTQAVRVVSTTSKEDRDLLLKKLQNDEDEANKNIRGFREVIDLISASQKPIVSHNSLNDLTFIHSKFLGPLPPSVEEFMESLHHVFPHVIDVNHLIQEIGIPKRVTSIPYTISYLKHRYPVPIDVEIPFQGAAVEEEIHGHNVLSISELFAKLCCILKLTPGVGEVHAEKGTSPLQVYANTFNPLVSGPQEEPTVREEIRVWTSSNTKKVRRDDLVFLWGFRCGTTAGNLKCLLEGSHEVFLDEFHVRLLDKSCAIVVFWRPGSSGTFLNAMTHNLSDASSSSLKDLVAEGVRASGYETYDKACRSGFWEASLADSLDKAAAAMADIRVSSESDHRTESLESYRKSELMIDLDEL</sequence>
<gene>
    <name evidence="3" type="ORF">LITE_LOCUS49336</name>
</gene>
<dbReference type="AlphaFoldDB" id="A0AAV0RQ00"/>
<proteinExistence type="inferred from homology"/>
<dbReference type="Pfam" id="PF04857">
    <property type="entry name" value="CAF1"/>
    <property type="match status" value="1"/>
</dbReference>
<evidence type="ECO:0000313" key="3">
    <source>
        <dbReference type="EMBL" id="CAI0559694.1"/>
    </source>
</evidence>